<keyword evidence="2" id="KW-1133">Transmembrane helix</keyword>
<keyword evidence="4" id="KW-1185">Reference proteome</keyword>
<organism evidence="3 4">
    <name type="scientific">Bradyrhizobium ivorense</name>
    <dbReference type="NCBI Taxonomy" id="2511166"/>
    <lineage>
        <taxon>Bacteria</taxon>
        <taxon>Pseudomonadati</taxon>
        <taxon>Pseudomonadota</taxon>
        <taxon>Alphaproteobacteria</taxon>
        <taxon>Hyphomicrobiales</taxon>
        <taxon>Nitrobacteraceae</taxon>
        <taxon>Bradyrhizobium</taxon>
    </lineage>
</organism>
<protein>
    <submittedName>
        <fullName evidence="3">Uncharacterized protein</fullName>
    </submittedName>
</protein>
<feature type="region of interest" description="Disordered" evidence="1">
    <location>
        <begin position="66"/>
        <end position="86"/>
    </location>
</feature>
<reference evidence="3" key="1">
    <citation type="submission" date="2019-02" db="EMBL/GenBank/DDBJ databases">
        <authorList>
            <person name="Pothier F.J."/>
        </authorList>
    </citation>
    <scope>NUCLEOTIDE SEQUENCE</scope>
    <source>
        <strain evidence="3">CI-1B</strain>
    </source>
</reference>
<feature type="transmembrane region" description="Helical" evidence="2">
    <location>
        <begin position="31"/>
        <end position="49"/>
    </location>
</feature>
<dbReference type="EMBL" id="CAADFC020000022">
    <property type="protein sequence ID" value="VIO74906.1"/>
    <property type="molecule type" value="Genomic_DNA"/>
</dbReference>
<dbReference type="AlphaFoldDB" id="A0A508TKW2"/>
<comment type="caution">
    <text evidence="3">The sequence shown here is derived from an EMBL/GenBank/DDBJ whole genome shotgun (WGS) entry which is preliminary data.</text>
</comment>
<evidence type="ECO:0000256" key="1">
    <source>
        <dbReference type="SAM" id="MobiDB-lite"/>
    </source>
</evidence>
<feature type="transmembrane region" description="Helical" evidence="2">
    <location>
        <begin position="7"/>
        <end position="25"/>
    </location>
</feature>
<dbReference type="Proteomes" id="UP000328092">
    <property type="component" value="Unassembled WGS sequence"/>
</dbReference>
<dbReference type="RefSeq" id="WP_139483793.1">
    <property type="nucleotide sequence ID" value="NZ_CAADFB020000027.1"/>
</dbReference>
<sequence length="86" mass="8948">MASRMSSGTVALLLVGATVLLIALIASRPPAWILLLLGSLALAVLYIVARSRSRYDPLDQRFGSCIPPISRPKTGGGDGSDHSSDG</sequence>
<name>A0A508TKW2_9BRAD</name>
<proteinExistence type="predicted"/>
<keyword evidence="2" id="KW-0812">Transmembrane</keyword>
<evidence type="ECO:0000313" key="3">
    <source>
        <dbReference type="EMBL" id="VIO74906.1"/>
    </source>
</evidence>
<evidence type="ECO:0000256" key="2">
    <source>
        <dbReference type="SAM" id="Phobius"/>
    </source>
</evidence>
<gene>
    <name evidence="3" type="ORF">CI1B_56580</name>
</gene>
<accession>A0A508TKW2</accession>
<keyword evidence="2" id="KW-0472">Membrane</keyword>
<evidence type="ECO:0000313" key="4">
    <source>
        <dbReference type="Proteomes" id="UP000328092"/>
    </source>
</evidence>